<dbReference type="Pfam" id="PF17919">
    <property type="entry name" value="RT_RNaseH_2"/>
    <property type="match status" value="1"/>
</dbReference>
<evidence type="ECO:0000313" key="4">
    <source>
        <dbReference type="Proteomes" id="UP001151760"/>
    </source>
</evidence>
<dbReference type="InterPro" id="IPR053134">
    <property type="entry name" value="RNA-dir_DNA_polymerase"/>
</dbReference>
<dbReference type="Gene3D" id="3.10.10.10">
    <property type="entry name" value="HIV Type 1 Reverse Transcriptase, subunit A, domain 1"/>
    <property type="match status" value="1"/>
</dbReference>
<dbReference type="InterPro" id="IPR043128">
    <property type="entry name" value="Rev_trsase/Diguanyl_cyclase"/>
</dbReference>
<keyword evidence="3" id="KW-0695">RNA-directed DNA polymerase</keyword>
<gene>
    <name evidence="3" type="ORF">Tco_0977817</name>
</gene>
<dbReference type="InterPro" id="IPR043502">
    <property type="entry name" value="DNA/RNA_pol_sf"/>
</dbReference>
<dbReference type="PANTHER" id="PTHR24559:SF444">
    <property type="entry name" value="REVERSE TRANSCRIPTASE DOMAIN-CONTAINING PROTEIN"/>
    <property type="match status" value="1"/>
</dbReference>
<feature type="domain" description="Reverse transcriptase" evidence="1">
    <location>
        <begin position="124"/>
        <end position="181"/>
    </location>
</feature>
<evidence type="ECO:0000259" key="1">
    <source>
        <dbReference type="Pfam" id="PF00078"/>
    </source>
</evidence>
<reference evidence="3" key="2">
    <citation type="submission" date="2022-01" db="EMBL/GenBank/DDBJ databases">
        <authorList>
            <person name="Yamashiro T."/>
            <person name="Shiraishi A."/>
            <person name="Satake H."/>
            <person name="Nakayama K."/>
        </authorList>
    </citation>
    <scope>NUCLEOTIDE SEQUENCE</scope>
</reference>
<dbReference type="InterPro" id="IPR041577">
    <property type="entry name" value="RT_RNaseH_2"/>
</dbReference>
<keyword evidence="3" id="KW-0808">Transferase</keyword>
<proteinExistence type="predicted"/>
<protein>
    <submittedName>
        <fullName evidence="3">Reverse transcriptase domain-containing protein</fullName>
    </submittedName>
</protein>
<comment type="caution">
    <text evidence="3">The sequence shown here is derived from an EMBL/GenBank/DDBJ whole genome shotgun (WGS) entry which is preliminary data.</text>
</comment>
<dbReference type="Proteomes" id="UP001151760">
    <property type="component" value="Unassembled WGS sequence"/>
</dbReference>
<dbReference type="CDD" id="cd01647">
    <property type="entry name" value="RT_LTR"/>
    <property type="match status" value="1"/>
</dbReference>
<keyword evidence="3" id="KW-0548">Nucleotidyltransferase</keyword>
<dbReference type="SUPFAM" id="SSF56672">
    <property type="entry name" value="DNA/RNA polymerases"/>
    <property type="match status" value="1"/>
</dbReference>
<name>A0ABQ5EL68_9ASTR</name>
<sequence>MVICYNCNQMGHKSNNATIQGIELKVIEAKPLKSVKEEKVEKAGVSNPKARMYMMATEEDKRVHDVVTVEFRIDLIHGATPIAKTPYSLAPSKMKELMSQLQELLDKGFIRPSSLPWGAPILFVKKKDGSMRMCIDYRESNKVTVKNVYPLPRIDGLFDQLQGARWFLKIDLHSGYHQLPMLDRSVIVFIDDILVYSKSKEDHEVHLRENIGEIRSFLGLAGYYRRFIQDFSKIASSLTKLIKKNTLFSWGKEQEEAFNSLQKKLCESPILVLPKGTEDMVVYRDASYSSLGCVLMQ</sequence>
<dbReference type="PANTHER" id="PTHR24559">
    <property type="entry name" value="TRANSPOSON TY3-I GAG-POL POLYPROTEIN"/>
    <property type="match status" value="1"/>
</dbReference>
<accession>A0ABQ5EL68</accession>
<dbReference type="EMBL" id="BQNB010016427">
    <property type="protein sequence ID" value="GJT51660.1"/>
    <property type="molecule type" value="Genomic_DNA"/>
</dbReference>
<organism evidence="3 4">
    <name type="scientific">Tanacetum coccineum</name>
    <dbReference type="NCBI Taxonomy" id="301880"/>
    <lineage>
        <taxon>Eukaryota</taxon>
        <taxon>Viridiplantae</taxon>
        <taxon>Streptophyta</taxon>
        <taxon>Embryophyta</taxon>
        <taxon>Tracheophyta</taxon>
        <taxon>Spermatophyta</taxon>
        <taxon>Magnoliopsida</taxon>
        <taxon>eudicotyledons</taxon>
        <taxon>Gunneridae</taxon>
        <taxon>Pentapetalae</taxon>
        <taxon>asterids</taxon>
        <taxon>campanulids</taxon>
        <taxon>Asterales</taxon>
        <taxon>Asteraceae</taxon>
        <taxon>Asteroideae</taxon>
        <taxon>Anthemideae</taxon>
        <taxon>Anthemidinae</taxon>
        <taxon>Tanacetum</taxon>
    </lineage>
</organism>
<dbReference type="GO" id="GO:0003964">
    <property type="term" value="F:RNA-directed DNA polymerase activity"/>
    <property type="evidence" value="ECO:0007669"/>
    <property type="project" value="UniProtKB-KW"/>
</dbReference>
<reference evidence="3" key="1">
    <citation type="journal article" date="2022" name="Int. J. Mol. Sci.">
        <title>Draft Genome of Tanacetum Coccineum: Genomic Comparison of Closely Related Tanacetum-Family Plants.</title>
        <authorList>
            <person name="Yamashiro T."/>
            <person name="Shiraishi A."/>
            <person name="Nakayama K."/>
            <person name="Satake H."/>
        </authorList>
    </citation>
    <scope>NUCLEOTIDE SEQUENCE</scope>
</reference>
<keyword evidence="4" id="KW-1185">Reference proteome</keyword>
<evidence type="ECO:0000259" key="2">
    <source>
        <dbReference type="Pfam" id="PF17919"/>
    </source>
</evidence>
<feature type="domain" description="Reverse transcriptase/retrotransposon-derived protein RNase H-like" evidence="2">
    <location>
        <begin position="250"/>
        <end position="297"/>
    </location>
</feature>
<dbReference type="InterPro" id="IPR000477">
    <property type="entry name" value="RT_dom"/>
</dbReference>
<dbReference type="Pfam" id="PF00078">
    <property type="entry name" value="RVT_1"/>
    <property type="match status" value="1"/>
</dbReference>
<evidence type="ECO:0000313" key="3">
    <source>
        <dbReference type="EMBL" id="GJT51660.1"/>
    </source>
</evidence>
<dbReference type="Gene3D" id="3.30.70.270">
    <property type="match status" value="2"/>
</dbReference>